<evidence type="ECO:0000256" key="3">
    <source>
        <dbReference type="ARBA" id="ARBA00012925"/>
    </source>
</evidence>
<dbReference type="PANTHER" id="PTHR18952">
    <property type="entry name" value="CARBONIC ANHYDRASE"/>
    <property type="match status" value="1"/>
</dbReference>
<evidence type="ECO:0000256" key="5">
    <source>
        <dbReference type="ARBA" id="ARBA00022833"/>
    </source>
</evidence>
<dbReference type="PANTHER" id="PTHR18952:SF265">
    <property type="entry name" value="CARBONIC ANHYDRASE"/>
    <property type="match status" value="1"/>
</dbReference>
<feature type="signal peptide" evidence="8">
    <location>
        <begin position="1"/>
        <end position="20"/>
    </location>
</feature>
<evidence type="ECO:0000313" key="11">
    <source>
        <dbReference type="Proteomes" id="UP001159405"/>
    </source>
</evidence>
<dbReference type="SUPFAM" id="SSF51069">
    <property type="entry name" value="Carbonic anhydrase"/>
    <property type="match status" value="1"/>
</dbReference>
<dbReference type="SMART" id="SM01057">
    <property type="entry name" value="Carb_anhydrase"/>
    <property type="match status" value="1"/>
</dbReference>
<dbReference type="PROSITE" id="PS51144">
    <property type="entry name" value="ALPHA_CA_2"/>
    <property type="match status" value="1"/>
</dbReference>
<evidence type="ECO:0000256" key="8">
    <source>
        <dbReference type="RuleBase" id="RU367011"/>
    </source>
</evidence>
<dbReference type="EMBL" id="CALNXK010000023">
    <property type="protein sequence ID" value="CAH3111122.1"/>
    <property type="molecule type" value="Genomic_DNA"/>
</dbReference>
<dbReference type="InterPro" id="IPR018338">
    <property type="entry name" value="Carbonic_anhydrase_a-class_CS"/>
</dbReference>
<evidence type="ECO:0000259" key="9">
    <source>
        <dbReference type="PROSITE" id="PS51144"/>
    </source>
</evidence>
<evidence type="ECO:0000256" key="1">
    <source>
        <dbReference type="ARBA" id="ARBA00002904"/>
    </source>
</evidence>
<sequence>MAKTLLTFVCLIAGVSFALAAGPDNWGGVCATGSKQSPIDIMTNTAMYDSNLGGFTLVNYNTIPAGVNFTATNNGKGLTISFDSNVYNVSGGNLPGTFTTVQFHLHWGSSNYNGSEHTVDGMMYPAEIHFVSYNTKYPDIGESLSHSDGLAVLGVFIEVGASENQYYEKFLDQISHVMYKGNETTFSAFNLMDLLPTDMTKYFRYPGSLTTPTCNEAVTWTVFNDTVKISQAQLDNLRSMKYNDSANIVDNYRPVQPLHDRQVKASFGEPKTTPPVTIDGVALQISNVVLLLMLLLTAALFH</sequence>
<proteinExistence type="inferred from homology"/>
<accession>A0ABN8NIU8</accession>
<evidence type="ECO:0000313" key="10">
    <source>
        <dbReference type="EMBL" id="CAH3111122.1"/>
    </source>
</evidence>
<evidence type="ECO:0000256" key="6">
    <source>
        <dbReference type="ARBA" id="ARBA00023239"/>
    </source>
</evidence>
<dbReference type="Gene3D" id="3.10.200.10">
    <property type="entry name" value="Alpha carbonic anhydrase"/>
    <property type="match status" value="1"/>
</dbReference>
<reference evidence="10 11" key="1">
    <citation type="submission" date="2022-05" db="EMBL/GenBank/DDBJ databases">
        <authorList>
            <consortium name="Genoscope - CEA"/>
            <person name="William W."/>
        </authorList>
    </citation>
    <scope>NUCLEOTIDE SEQUENCE [LARGE SCALE GENOMIC DNA]</scope>
</reference>
<protein>
    <recommendedName>
        <fullName evidence="3 8">Carbonic anhydrase</fullName>
        <ecNumber evidence="3 8">4.2.1.1</ecNumber>
    </recommendedName>
</protein>
<dbReference type="InterPro" id="IPR036398">
    <property type="entry name" value="CA_dom_sf"/>
</dbReference>
<dbReference type="Proteomes" id="UP001159405">
    <property type="component" value="Unassembled WGS sequence"/>
</dbReference>
<dbReference type="InterPro" id="IPR001148">
    <property type="entry name" value="CA_dom"/>
</dbReference>
<organism evidence="10 11">
    <name type="scientific">Porites lobata</name>
    <dbReference type="NCBI Taxonomy" id="104759"/>
    <lineage>
        <taxon>Eukaryota</taxon>
        <taxon>Metazoa</taxon>
        <taxon>Cnidaria</taxon>
        <taxon>Anthozoa</taxon>
        <taxon>Hexacorallia</taxon>
        <taxon>Scleractinia</taxon>
        <taxon>Fungiina</taxon>
        <taxon>Poritidae</taxon>
        <taxon>Porites</taxon>
    </lineage>
</organism>
<feature type="chain" id="PRO_5044998557" description="Carbonic anhydrase" evidence="8">
    <location>
        <begin position="21"/>
        <end position="302"/>
    </location>
</feature>
<comment type="caution">
    <text evidence="10">The sequence shown here is derived from an EMBL/GenBank/DDBJ whole genome shotgun (WGS) entry which is preliminary data.</text>
</comment>
<keyword evidence="6 8" id="KW-0456">Lyase</keyword>
<dbReference type="CDD" id="cd00326">
    <property type="entry name" value="alpha_CA"/>
    <property type="match status" value="1"/>
</dbReference>
<gene>
    <name evidence="10" type="ORF">PLOB_00019833</name>
</gene>
<dbReference type="EC" id="4.2.1.1" evidence="3 8"/>
<keyword evidence="8" id="KW-0732">Signal</keyword>
<evidence type="ECO:0000256" key="7">
    <source>
        <dbReference type="ARBA" id="ARBA00048348"/>
    </source>
</evidence>
<comment type="cofactor">
    <cofactor evidence="8">
        <name>Zn(2+)</name>
        <dbReference type="ChEBI" id="CHEBI:29105"/>
    </cofactor>
</comment>
<keyword evidence="4 8" id="KW-0479">Metal-binding</keyword>
<name>A0ABN8NIU8_9CNID</name>
<feature type="domain" description="Alpha-carbonic anhydrase" evidence="9">
    <location>
        <begin position="15"/>
        <end position="267"/>
    </location>
</feature>
<comment type="catalytic activity">
    <reaction evidence="7 8">
        <text>hydrogencarbonate + H(+) = CO2 + H2O</text>
        <dbReference type="Rhea" id="RHEA:10748"/>
        <dbReference type="ChEBI" id="CHEBI:15377"/>
        <dbReference type="ChEBI" id="CHEBI:15378"/>
        <dbReference type="ChEBI" id="CHEBI:16526"/>
        <dbReference type="ChEBI" id="CHEBI:17544"/>
        <dbReference type="EC" id="4.2.1.1"/>
    </reaction>
</comment>
<dbReference type="Pfam" id="PF00194">
    <property type="entry name" value="Carb_anhydrase"/>
    <property type="match status" value="1"/>
</dbReference>
<keyword evidence="5 8" id="KW-0862">Zinc</keyword>
<keyword evidence="11" id="KW-1185">Reference proteome</keyword>
<evidence type="ECO:0000256" key="2">
    <source>
        <dbReference type="ARBA" id="ARBA00010718"/>
    </source>
</evidence>
<dbReference type="InterPro" id="IPR023561">
    <property type="entry name" value="Carbonic_anhydrase_a-class"/>
</dbReference>
<comment type="function">
    <text evidence="1 8">Reversible hydration of carbon dioxide.</text>
</comment>
<evidence type="ECO:0000256" key="4">
    <source>
        <dbReference type="ARBA" id="ARBA00022723"/>
    </source>
</evidence>
<dbReference type="PROSITE" id="PS00162">
    <property type="entry name" value="ALPHA_CA_1"/>
    <property type="match status" value="1"/>
</dbReference>
<comment type="similarity">
    <text evidence="2 8">Belongs to the alpha-carbonic anhydrase family.</text>
</comment>